<organism evidence="1">
    <name type="scientific">Candidatus Berkiella aquae</name>
    <dbReference type="NCBI Taxonomy" id="295108"/>
    <lineage>
        <taxon>Bacteria</taxon>
        <taxon>Pseudomonadati</taxon>
        <taxon>Pseudomonadota</taxon>
        <taxon>Gammaproteobacteria</taxon>
        <taxon>Candidatus Berkiellales</taxon>
        <taxon>Candidatus Berkiellaceae</taxon>
        <taxon>Candidatus Berkiella</taxon>
    </lineage>
</organism>
<sequence>MIGNNIRQNDDPSSEELDYPLENLLTKVIGRLTVMTGWCFISVEAFMNANPCALVVAAYGAHEATDCIDATADTCCPPIRRQATYRPIEMDLLETGRKQRGQVYR</sequence>
<accession>A0A0Q9YUY9</accession>
<keyword evidence="3" id="KW-1185">Reference proteome</keyword>
<gene>
    <name evidence="2" type="ORF">HT99x_004390</name>
    <name evidence="1" type="ORF">HT99x_02245</name>
</gene>
<protein>
    <submittedName>
        <fullName evidence="1">Uncharacterized protein</fullName>
    </submittedName>
</protein>
<reference evidence="2" key="3">
    <citation type="submission" date="2021-06" db="EMBL/GenBank/DDBJ databases">
        <title>Genomic Description and Analysis of Intracellular Bacteria, Candidatus Berkiella cookevillensis and Candidatus Berkiella aquae.</title>
        <authorList>
            <person name="Kidane D.T."/>
            <person name="Mehari Y.T."/>
            <person name="Rice F.C."/>
            <person name="Arivett B.A."/>
            <person name="Farone A.L."/>
            <person name="Berk S.G."/>
            <person name="Farone M.B."/>
        </authorList>
    </citation>
    <scope>NUCLEOTIDE SEQUENCE</scope>
    <source>
        <strain evidence="2">HT99</strain>
    </source>
</reference>
<evidence type="ECO:0000313" key="3">
    <source>
        <dbReference type="Proteomes" id="UP000051497"/>
    </source>
</evidence>
<dbReference type="EMBL" id="LKAJ01000009">
    <property type="protein sequence ID" value="KRG20756.1"/>
    <property type="molecule type" value="Genomic_DNA"/>
</dbReference>
<dbReference type="RefSeq" id="WP_075066857.1">
    <property type="nucleotide sequence ID" value="NZ_LKAJ02000001.1"/>
</dbReference>
<name>A0A0Q9YUY9_9GAMM</name>
<reference evidence="2" key="2">
    <citation type="journal article" date="2016" name="Genome Announc.">
        <title>Draft Genome Sequences of Two Novel Amoeba-Resistant Intranuclear Bacteria, 'Candidatus Berkiella cookevillensis' and 'Candidatus Berkiella aquae'.</title>
        <authorList>
            <person name="Mehari Y.T."/>
            <person name="Arivett B.A."/>
            <person name="Farone A.L."/>
            <person name="Gunderson J.H."/>
            <person name="Farone M.B."/>
        </authorList>
    </citation>
    <scope>NUCLEOTIDE SEQUENCE</scope>
    <source>
        <strain evidence="2">HT99</strain>
    </source>
</reference>
<dbReference type="Proteomes" id="UP000051497">
    <property type="component" value="Unassembled WGS sequence"/>
</dbReference>
<dbReference type="AlphaFoldDB" id="A0A0Q9YUY9"/>
<reference evidence="1" key="1">
    <citation type="submission" date="2015-09" db="EMBL/GenBank/DDBJ databases">
        <title>Draft Genome Sequences of Two Novel Amoeba-resistant Intranuclear Bacteria, Candidatus Berkiella cookevillensis and Candidatus Berkiella aquae.</title>
        <authorList>
            <person name="Mehari Y.T."/>
            <person name="Arivett B.A."/>
            <person name="Farone A.L."/>
            <person name="Gunderson J.H."/>
            <person name="Farone M.B."/>
        </authorList>
    </citation>
    <scope>NUCLEOTIDE SEQUENCE [LARGE SCALE GENOMIC DNA]</scope>
    <source>
        <strain evidence="1">HT99</strain>
    </source>
</reference>
<comment type="caution">
    <text evidence="1">The sequence shown here is derived from an EMBL/GenBank/DDBJ whole genome shotgun (WGS) entry which is preliminary data.</text>
</comment>
<evidence type="ECO:0000313" key="2">
    <source>
        <dbReference type="EMBL" id="MCS5710658.1"/>
    </source>
</evidence>
<evidence type="ECO:0000313" key="1">
    <source>
        <dbReference type="EMBL" id="KRG20756.1"/>
    </source>
</evidence>
<proteinExistence type="predicted"/>
<dbReference type="EMBL" id="LKAJ02000001">
    <property type="protein sequence ID" value="MCS5710658.1"/>
    <property type="molecule type" value="Genomic_DNA"/>
</dbReference>